<name>A0AAD6IXC7_DREDA</name>
<proteinExistence type="predicted"/>
<keyword evidence="3" id="KW-1185">Reference proteome</keyword>
<reference evidence="2" key="1">
    <citation type="submission" date="2023-01" db="EMBL/GenBank/DDBJ databases">
        <title>The chitinases involved in constricting ring structure development in the nematode-trapping fungus Drechslerella dactyloides.</title>
        <authorList>
            <person name="Wang R."/>
            <person name="Zhang L."/>
            <person name="Tang P."/>
            <person name="Li S."/>
            <person name="Liang L."/>
        </authorList>
    </citation>
    <scope>NUCLEOTIDE SEQUENCE</scope>
    <source>
        <strain evidence="2">YMF1.00031</strain>
    </source>
</reference>
<keyword evidence="1" id="KW-0812">Transmembrane</keyword>
<evidence type="ECO:0000256" key="1">
    <source>
        <dbReference type="SAM" id="Phobius"/>
    </source>
</evidence>
<keyword evidence="1" id="KW-0472">Membrane</keyword>
<organism evidence="2 3">
    <name type="scientific">Drechslerella dactyloides</name>
    <name type="common">Nematode-trapping fungus</name>
    <name type="synonym">Arthrobotrys dactyloides</name>
    <dbReference type="NCBI Taxonomy" id="74499"/>
    <lineage>
        <taxon>Eukaryota</taxon>
        <taxon>Fungi</taxon>
        <taxon>Dikarya</taxon>
        <taxon>Ascomycota</taxon>
        <taxon>Pezizomycotina</taxon>
        <taxon>Orbiliomycetes</taxon>
        <taxon>Orbiliales</taxon>
        <taxon>Orbiliaceae</taxon>
        <taxon>Drechslerella</taxon>
    </lineage>
</organism>
<gene>
    <name evidence="2" type="ORF">Dda_5733</name>
</gene>
<dbReference type="AlphaFoldDB" id="A0AAD6IXC7"/>
<evidence type="ECO:0000313" key="2">
    <source>
        <dbReference type="EMBL" id="KAJ6260087.1"/>
    </source>
</evidence>
<feature type="transmembrane region" description="Helical" evidence="1">
    <location>
        <begin position="72"/>
        <end position="89"/>
    </location>
</feature>
<keyword evidence="1" id="KW-1133">Transmembrane helix</keyword>
<sequence length="198" mass="22309">MSTRPQFDTELPRPPSYRVVDPIKNTFLHPLRRALYFLSYLFNKPYTSWGYKLITQSPSLSVRGPGKGRRHILLALYSLCGIILLYSFISIDGKTLLNLSEPFDDTGWDRDKVIKLLGSEYFLGEIVSGHEWSTFEFGSKTIPTPPPEPPGAFVIDVIPPSEWLNCPAAQDLVRLLPEVTFVSIAEALTHNLDDQDLG</sequence>
<accession>A0AAD6IXC7</accession>
<protein>
    <submittedName>
        <fullName evidence="2">Uncharacterized protein</fullName>
    </submittedName>
</protein>
<dbReference type="Proteomes" id="UP001221413">
    <property type="component" value="Unassembled WGS sequence"/>
</dbReference>
<dbReference type="EMBL" id="JAQGDS010000006">
    <property type="protein sequence ID" value="KAJ6260087.1"/>
    <property type="molecule type" value="Genomic_DNA"/>
</dbReference>
<evidence type="ECO:0000313" key="3">
    <source>
        <dbReference type="Proteomes" id="UP001221413"/>
    </source>
</evidence>
<comment type="caution">
    <text evidence="2">The sequence shown here is derived from an EMBL/GenBank/DDBJ whole genome shotgun (WGS) entry which is preliminary data.</text>
</comment>